<evidence type="ECO:0000256" key="2">
    <source>
        <dbReference type="ARBA" id="ARBA00008791"/>
    </source>
</evidence>
<dbReference type="AlphaFoldDB" id="A0A7C0Y8D3"/>
<reference evidence="7" key="1">
    <citation type="journal article" date="2020" name="mSystems">
        <title>Genome- and Community-Level Interaction Insights into Carbon Utilization and Element Cycling Functions of Hydrothermarchaeota in Hydrothermal Sediment.</title>
        <authorList>
            <person name="Zhou Z."/>
            <person name="Liu Y."/>
            <person name="Xu W."/>
            <person name="Pan J."/>
            <person name="Luo Z.H."/>
            <person name="Li M."/>
        </authorList>
    </citation>
    <scope>NUCLEOTIDE SEQUENCE [LARGE SCALE GENOMIC DNA]</scope>
    <source>
        <strain evidence="7">HyVt-115</strain>
    </source>
</reference>
<dbReference type="InterPro" id="IPR006015">
    <property type="entry name" value="Universal_stress_UspA"/>
</dbReference>
<keyword evidence="5" id="KW-0175">Coiled coil</keyword>
<dbReference type="EMBL" id="DQWS01000109">
    <property type="protein sequence ID" value="HDD52986.1"/>
    <property type="molecule type" value="Genomic_DNA"/>
</dbReference>
<feature type="domain" description="UspA" evidence="6">
    <location>
        <begin position="151"/>
        <end position="284"/>
    </location>
</feature>
<evidence type="ECO:0000256" key="5">
    <source>
        <dbReference type="SAM" id="Coils"/>
    </source>
</evidence>
<dbReference type="PANTHER" id="PTHR46268:SF23">
    <property type="entry name" value="UNIVERSAL STRESS PROTEIN A-RELATED"/>
    <property type="match status" value="1"/>
</dbReference>
<comment type="caution">
    <text evidence="7">The sequence shown here is derived from an EMBL/GenBank/DDBJ whole genome shotgun (WGS) entry which is preliminary data.</text>
</comment>
<evidence type="ECO:0000313" key="7">
    <source>
        <dbReference type="EMBL" id="HDD52986.1"/>
    </source>
</evidence>
<comment type="subunit">
    <text evidence="3">Homodimer.</text>
</comment>
<protein>
    <submittedName>
        <fullName evidence="7">Universal stress protein</fullName>
    </submittedName>
</protein>
<dbReference type="Pfam" id="PF00582">
    <property type="entry name" value="Usp"/>
    <property type="match status" value="2"/>
</dbReference>
<dbReference type="PANTHER" id="PTHR46268">
    <property type="entry name" value="STRESS RESPONSE PROTEIN NHAX"/>
    <property type="match status" value="1"/>
</dbReference>
<proteinExistence type="inferred from homology"/>
<feature type="coiled-coil region" evidence="5">
    <location>
        <begin position="197"/>
        <end position="224"/>
    </location>
</feature>
<dbReference type="InterPro" id="IPR014729">
    <property type="entry name" value="Rossmann-like_a/b/a_fold"/>
</dbReference>
<evidence type="ECO:0000256" key="3">
    <source>
        <dbReference type="ARBA" id="ARBA00011738"/>
    </source>
</evidence>
<dbReference type="SUPFAM" id="SSF52402">
    <property type="entry name" value="Adenine nucleotide alpha hydrolases-like"/>
    <property type="match status" value="2"/>
</dbReference>
<dbReference type="Gene3D" id="3.40.50.620">
    <property type="entry name" value="HUPs"/>
    <property type="match status" value="2"/>
</dbReference>
<evidence type="ECO:0000259" key="6">
    <source>
        <dbReference type="Pfam" id="PF00582"/>
    </source>
</evidence>
<accession>A0A7C0Y8D3</accession>
<evidence type="ECO:0000256" key="1">
    <source>
        <dbReference type="ARBA" id="ARBA00004496"/>
    </source>
</evidence>
<gene>
    <name evidence="7" type="ORF">ENF32_02830</name>
</gene>
<evidence type="ECO:0000256" key="4">
    <source>
        <dbReference type="ARBA" id="ARBA00022490"/>
    </source>
</evidence>
<keyword evidence="4" id="KW-0963">Cytoplasm</keyword>
<feature type="domain" description="UspA" evidence="6">
    <location>
        <begin position="4"/>
        <end position="141"/>
    </location>
</feature>
<dbReference type="InterPro" id="IPR006016">
    <property type="entry name" value="UspA"/>
</dbReference>
<dbReference type="PRINTS" id="PR01438">
    <property type="entry name" value="UNVRSLSTRESS"/>
</dbReference>
<comment type="similarity">
    <text evidence="2">Belongs to the universal stress protein A family.</text>
</comment>
<dbReference type="Proteomes" id="UP000885690">
    <property type="component" value="Unassembled WGS sequence"/>
</dbReference>
<dbReference type="CDD" id="cd00293">
    <property type="entry name" value="USP-like"/>
    <property type="match status" value="2"/>
</dbReference>
<sequence length="284" mass="31233">MKVKRLLFATEFASMALPELKAFFPLREAGLEEVILLHVVEIEKVGFVPYGGFLKDAEEKMVAEALSRFRDWGGVVEKEGIKVKPLVKVGVPWRSILLTAEEEGAHMVALGTEKGDPEALAVGSTVLNVLRHAELPVIIVKKVDESGWRLFSRVLLAVDFSLPSEKALGLVMGLAPILDRVDLVYVMDGGDIKDLGAQEIEQKAENYRKNLQVYVQELAQLGVEAHAHVFVGNVVQEILRGIQDFESALVVVGTTGKDRFKEFWLGSASHRVAEISPVSVLLVP</sequence>
<organism evidence="7">
    <name type="scientific">Thermosulfidibacter takaii</name>
    <dbReference type="NCBI Taxonomy" id="412593"/>
    <lineage>
        <taxon>Bacteria</taxon>
        <taxon>Pseudomonadati</taxon>
        <taxon>Thermosulfidibacterota</taxon>
        <taxon>Thermosulfidibacteria</taxon>
        <taxon>Thermosulfidibacterales</taxon>
        <taxon>Thermosulfidibacteraceae</taxon>
    </lineage>
</organism>
<comment type="subcellular location">
    <subcellularLocation>
        <location evidence="1">Cytoplasm</location>
    </subcellularLocation>
</comment>
<dbReference type="GO" id="GO:0005737">
    <property type="term" value="C:cytoplasm"/>
    <property type="evidence" value="ECO:0007669"/>
    <property type="project" value="UniProtKB-SubCell"/>
</dbReference>
<name>A0A7C0Y8D3_9BACT</name>